<dbReference type="RefSeq" id="WP_334265856.1">
    <property type="nucleotide sequence ID" value="NZ_CP050066.2"/>
</dbReference>
<evidence type="ECO:0000313" key="1">
    <source>
        <dbReference type="EMBL" id="WWE92036.1"/>
    </source>
</evidence>
<dbReference type="AlphaFoldDB" id="A0AAJ6ML51"/>
<name>A0AAJ6ML51_9BRAD</name>
<accession>A0AAJ6ML51</accession>
<gene>
    <name evidence="1" type="ORF">HAV00_33080</name>
</gene>
<sequence>MAIVLRFIVSTDGKSRLIVGRARRTRLKSAQPSERFQRSLSRMIFIARLHAGLIGSTWLTHRNVIGNGMANGEISGCGLI</sequence>
<organism evidence="1 2">
    <name type="scientific">Bradyrhizobium symbiodeficiens</name>
    <dbReference type="NCBI Taxonomy" id="1404367"/>
    <lineage>
        <taxon>Bacteria</taxon>
        <taxon>Pseudomonadati</taxon>
        <taxon>Pseudomonadota</taxon>
        <taxon>Alphaproteobacteria</taxon>
        <taxon>Hyphomicrobiales</taxon>
        <taxon>Nitrobacteraceae</taxon>
        <taxon>Bradyrhizobium</taxon>
    </lineage>
</organism>
<protein>
    <submittedName>
        <fullName evidence="1">Uncharacterized protein</fullName>
    </submittedName>
</protein>
<dbReference type="EMBL" id="CP050066">
    <property type="protein sequence ID" value="WWE92036.1"/>
    <property type="molecule type" value="Genomic_DNA"/>
</dbReference>
<dbReference type="Proteomes" id="UP000500895">
    <property type="component" value="Chromosome"/>
</dbReference>
<reference evidence="1 2" key="1">
    <citation type="journal article" date="2020" name="Int. J. Syst. Evol. Microbiol.">
        <title>Description and complete genome sequences of Bradyrhizobium symbiodeficiens sp. nov., a non-symbiotic bacterium associated with legumes native to Canada.</title>
        <authorList>
            <person name="Bromfield E.S.P."/>
            <person name="Cloutier S."/>
            <person name="Nguyen H.D.T."/>
        </authorList>
    </citation>
    <scope>NUCLEOTIDE SEQUENCE [LARGE SCALE GENOMIC DNA]</scope>
    <source>
        <strain evidence="1 2">101S1MB</strain>
    </source>
</reference>
<proteinExistence type="predicted"/>
<evidence type="ECO:0000313" key="2">
    <source>
        <dbReference type="Proteomes" id="UP000500895"/>
    </source>
</evidence>